<dbReference type="AlphaFoldDB" id="A0A4R5XDE2"/>
<gene>
    <name evidence="2" type="ORF">BD410DRAFT_797703</name>
</gene>
<evidence type="ECO:0000256" key="1">
    <source>
        <dbReference type="SAM" id="MobiDB-lite"/>
    </source>
</evidence>
<evidence type="ECO:0000313" key="2">
    <source>
        <dbReference type="EMBL" id="TDL28993.1"/>
    </source>
</evidence>
<reference evidence="2 3" key="1">
    <citation type="submission" date="2018-06" db="EMBL/GenBank/DDBJ databases">
        <title>A transcriptomic atlas of mushroom development highlights an independent origin of complex multicellularity.</title>
        <authorList>
            <consortium name="DOE Joint Genome Institute"/>
            <person name="Krizsan K."/>
            <person name="Almasi E."/>
            <person name="Merenyi Z."/>
            <person name="Sahu N."/>
            <person name="Viragh M."/>
            <person name="Koszo T."/>
            <person name="Mondo S."/>
            <person name="Kiss B."/>
            <person name="Balint B."/>
            <person name="Kues U."/>
            <person name="Barry K."/>
            <person name="Hegedus J.C."/>
            <person name="Henrissat B."/>
            <person name="Johnson J."/>
            <person name="Lipzen A."/>
            <person name="Ohm R."/>
            <person name="Nagy I."/>
            <person name="Pangilinan J."/>
            <person name="Yan J."/>
            <person name="Xiong Y."/>
            <person name="Grigoriev I.V."/>
            <person name="Hibbett D.S."/>
            <person name="Nagy L.G."/>
        </authorList>
    </citation>
    <scope>NUCLEOTIDE SEQUENCE [LARGE SCALE GENOMIC DNA]</scope>
    <source>
        <strain evidence="2 3">SZMC22713</strain>
    </source>
</reference>
<feature type="region of interest" description="Disordered" evidence="1">
    <location>
        <begin position="251"/>
        <end position="289"/>
    </location>
</feature>
<evidence type="ECO:0000313" key="3">
    <source>
        <dbReference type="Proteomes" id="UP000294933"/>
    </source>
</evidence>
<dbReference type="VEuPathDB" id="FungiDB:BD410DRAFT_797703"/>
<accession>A0A4R5XDE2</accession>
<protein>
    <submittedName>
        <fullName evidence="2">Uncharacterized protein</fullName>
    </submittedName>
</protein>
<proteinExistence type="predicted"/>
<keyword evidence="3" id="KW-1185">Reference proteome</keyword>
<name>A0A4R5XDE2_9AGAM</name>
<sequence length="386" mass="43811">MTLDSDEFRDHFFGLADGTDLVASVNSYGKTPEAQARAAENMAALGQYNTLQGQLRDKVCNVLENEALSGLLANALEDVLDYQAHAMKTPTAIADAWRWTTCGKCNGVLVALVKNHKHRCMHNNCEEQVITAAHFPGLRRLLFLHDILGNATLAPLMTSTPSKFNLTSVSTRQKKKTAIDLGIRIPLRRYGKRSETGKNSPKHLGGCIYSSSSGKNWKPEYYYAITSFFEFPQFWARRLLYYGRAEGKAESAPQLPHAPQRPFHTPRHNTSSFTPTPFESTTSDPQKDRRRTWIDVYKDSYGDSSKARGANIRYATQYHNTFDATQRLPQLNEFTCDRSPSFKTRSKFIFRSGFDDDHSDDHRKRLLGELDKNSTDPITFLPHDFW</sequence>
<feature type="compositionally biased region" description="Low complexity" evidence="1">
    <location>
        <begin position="270"/>
        <end position="283"/>
    </location>
</feature>
<dbReference type="EMBL" id="ML170156">
    <property type="protein sequence ID" value="TDL28993.1"/>
    <property type="molecule type" value="Genomic_DNA"/>
</dbReference>
<organism evidence="2 3">
    <name type="scientific">Rickenella mellea</name>
    <dbReference type="NCBI Taxonomy" id="50990"/>
    <lineage>
        <taxon>Eukaryota</taxon>
        <taxon>Fungi</taxon>
        <taxon>Dikarya</taxon>
        <taxon>Basidiomycota</taxon>
        <taxon>Agaricomycotina</taxon>
        <taxon>Agaricomycetes</taxon>
        <taxon>Hymenochaetales</taxon>
        <taxon>Rickenellaceae</taxon>
        <taxon>Rickenella</taxon>
    </lineage>
</organism>
<dbReference type="Proteomes" id="UP000294933">
    <property type="component" value="Unassembled WGS sequence"/>
</dbReference>